<reference evidence="1" key="1">
    <citation type="journal article" date="2012" name="PLoS ONE">
        <title>Gene sets for utilization of primary and secondary nutrition supplies in the distal gut of endangered iberian lynx.</title>
        <authorList>
            <person name="Alcaide M."/>
            <person name="Messina E."/>
            <person name="Richter M."/>
            <person name="Bargiela R."/>
            <person name="Peplies J."/>
            <person name="Huws S.A."/>
            <person name="Newbold C.J."/>
            <person name="Golyshin P.N."/>
            <person name="Simon M.A."/>
            <person name="Lopez G."/>
            <person name="Yakimov M.M."/>
            <person name="Ferrer M."/>
        </authorList>
    </citation>
    <scope>NUCLEOTIDE SEQUENCE</scope>
</reference>
<name>J9G751_9ZZZZ</name>
<protein>
    <submittedName>
        <fullName evidence="1">Site-specific recombinase, phage integrase family</fullName>
    </submittedName>
</protein>
<dbReference type="AlphaFoldDB" id="J9G751"/>
<gene>
    <name evidence="1" type="ORF">EVA_14301</name>
</gene>
<organism evidence="1">
    <name type="scientific">gut metagenome</name>
    <dbReference type="NCBI Taxonomy" id="749906"/>
    <lineage>
        <taxon>unclassified sequences</taxon>
        <taxon>metagenomes</taxon>
        <taxon>organismal metagenomes</taxon>
    </lineage>
</organism>
<comment type="caution">
    <text evidence="1">The sequence shown here is derived from an EMBL/GenBank/DDBJ whole genome shotgun (WGS) entry which is preliminary data.</text>
</comment>
<dbReference type="EMBL" id="AMCI01004685">
    <property type="protein sequence ID" value="EJW97592.1"/>
    <property type="molecule type" value="Genomic_DNA"/>
</dbReference>
<evidence type="ECO:0000313" key="1">
    <source>
        <dbReference type="EMBL" id="EJW97592.1"/>
    </source>
</evidence>
<proteinExistence type="predicted"/>
<accession>J9G751</accession>
<sequence>MSAIRLLQAERQEEIQHLHRQLMSGGILQRELWEEAEKFLIQREIYDVALAEEQDLRAYKKSLADSGNYTKRQVKEQSSALRKIQQYWIETEYGEILSEIRECKVSDGALKGNIRRFLIRQGIHHIKEIDYTVRSRYEAELQK</sequence>
<feature type="non-terminal residue" evidence="1">
    <location>
        <position position="143"/>
    </location>
</feature>